<reference evidence="6 7" key="2">
    <citation type="submission" date="2018-04" db="EMBL/GenBank/DDBJ databases">
        <title>OglaRS2 (Oryza glaberrima Reference Sequence Version 2).</title>
        <authorList>
            <person name="Zhang J."/>
            <person name="Kudrna D."/>
            <person name="Lee S."/>
            <person name="Talag J."/>
            <person name="Rajasekar S."/>
            <person name="Wing R.A."/>
        </authorList>
    </citation>
    <scope>NUCLEOTIDE SEQUENCE [LARGE SCALE GENOMIC DNA]</scope>
    <source>
        <strain evidence="6 7">cv. IRGC 96717</strain>
    </source>
</reference>
<keyword evidence="3" id="KW-0804">Transcription</keyword>
<dbReference type="PANTHER" id="PTHR31719:SF88">
    <property type="entry name" value="OS07G0272700 PROTEIN"/>
    <property type="match status" value="1"/>
</dbReference>
<dbReference type="GO" id="GO:0003677">
    <property type="term" value="F:DNA binding"/>
    <property type="evidence" value="ECO:0007669"/>
    <property type="project" value="UniProtKB-KW"/>
</dbReference>
<proteinExistence type="predicted"/>
<protein>
    <recommendedName>
        <fullName evidence="5">NAC domain-containing protein</fullName>
    </recommendedName>
</protein>
<dbReference type="PROSITE" id="PS51005">
    <property type="entry name" value="NAC"/>
    <property type="match status" value="1"/>
</dbReference>
<keyword evidence="1" id="KW-0805">Transcription regulation</keyword>
<dbReference type="Gramene" id="ORGLA03G0228900.1">
    <property type="protein sequence ID" value="ORGLA03G0228900.1"/>
    <property type="gene ID" value="ORGLA03G0228900"/>
</dbReference>
<evidence type="ECO:0000313" key="7">
    <source>
        <dbReference type="Proteomes" id="UP000007306"/>
    </source>
</evidence>
<name>I1PD43_ORYGL</name>
<dbReference type="Pfam" id="PF02365">
    <property type="entry name" value="NAM"/>
    <property type="match status" value="1"/>
</dbReference>
<dbReference type="PANTHER" id="PTHR31719">
    <property type="entry name" value="NAC TRANSCRIPTION FACTOR 56"/>
    <property type="match status" value="1"/>
</dbReference>
<dbReference type="InterPro" id="IPR003441">
    <property type="entry name" value="NAC-dom"/>
</dbReference>
<evidence type="ECO:0000256" key="4">
    <source>
        <dbReference type="ARBA" id="ARBA00023242"/>
    </source>
</evidence>
<dbReference type="Gene3D" id="2.170.150.80">
    <property type="entry name" value="NAC domain"/>
    <property type="match status" value="1"/>
</dbReference>
<sequence length="186" mass="19974">MAGADGLPPGLRFDPSDDELVSRYLLRRIQQKPLPLDGVIVDADPLSVPPWTPLADHTRGDEAFFFAGARAKNGKGKRQKRTVEGGGFWQGQRMAVDGERLVVPGDGGGGVDGSGGGGLEITWRKYVLSFFARVNRAARAGFRSARGSRSVWTPTMMKTAAIKNARLPGAAWLFLQPTAPTRAPMA</sequence>
<reference evidence="6" key="1">
    <citation type="submission" date="2015-06" db="UniProtKB">
        <authorList>
            <consortium name="EnsemblPlants"/>
        </authorList>
    </citation>
    <scope>IDENTIFICATION</scope>
</reference>
<dbReference type="GO" id="GO:0006355">
    <property type="term" value="P:regulation of DNA-templated transcription"/>
    <property type="evidence" value="ECO:0007669"/>
    <property type="project" value="InterPro"/>
</dbReference>
<dbReference type="Proteomes" id="UP000007306">
    <property type="component" value="Chromosome 3"/>
</dbReference>
<feature type="domain" description="NAC" evidence="5">
    <location>
        <begin position="7"/>
        <end position="186"/>
    </location>
</feature>
<dbReference type="HOGENOM" id="CLU_1456616_0_0_1"/>
<dbReference type="STRING" id="4538.I1PD43"/>
<evidence type="ECO:0000256" key="3">
    <source>
        <dbReference type="ARBA" id="ARBA00023163"/>
    </source>
</evidence>
<evidence type="ECO:0000256" key="1">
    <source>
        <dbReference type="ARBA" id="ARBA00023015"/>
    </source>
</evidence>
<keyword evidence="4" id="KW-0539">Nucleus</keyword>
<accession>I1PD43</accession>
<organism evidence="6 7">
    <name type="scientific">Oryza glaberrima</name>
    <name type="common">African rice</name>
    <dbReference type="NCBI Taxonomy" id="4538"/>
    <lineage>
        <taxon>Eukaryota</taxon>
        <taxon>Viridiplantae</taxon>
        <taxon>Streptophyta</taxon>
        <taxon>Embryophyta</taxon>
        <taxon>Tracheophyta</taxon>
        <taxon>Spermatophyta</taxon>
        <taxon>Magnoliopsida</taxon>
        <taxon>Liliopsida</taxon>
        <taxon>Poales</taxon>
        <taxon>Poaceae</taxon>
        <taxon>BOP clade</taxon>
        <taxon>Oryzoideae</taxon>
        <taxon>Oryzeae</taxon>
        <taxon>Oryzinae</taxon>
        <taxon>Oryza</taxon>
    </lineage>
</organism>
<dbReference type="SUPFAM" id="SSF101941">
    <property type="entry name" value="NAC domain"/>
    <property type="match status" value="1"/>
</dbReference>
<evidence type="ECO:0000259" key="5">
    <source>
        <dbReference type="PROSITE" id="PS51005"/>
    </source>
</evidence>
<keyword evidence="2" id="KW-0238">DNA-binding</keyword>
<dbReference type="InterPro" id="IPR036093">
    <property type="entry name" value="NAC_dom_sf"/>
</dbReference>
<dbReference type="OMA" id="CGAMEVE"/>
<dbReference type="EnsemblPlants" id="ORGLA03G0228900.1">
    <property type="protein sequence ID" value="ORGLA03G0228900.1"/>
    <property type="gene ID" value="ORGLA03G0228900"/>
</dbReference>
<evidence type="ECO:0000256" key="2">
    <source>
        <dbReference type="ARBA" id="ARBA00023125"/>
    </source>
</evidence>
<evidence type="ECO:0000313" key="6">
    <source>
        <dbReference type="EnsemblPlants" id="ORGLA03G0228900.1"/>
    </source>
</evidence>
<dbReference type="AlphaFoldDB" id="I1PD43"/>
<keyword evidence="7" id="KW-1185">Reference proteome</keyword>